<keyword evidence="3" id="KW-0597">Phosphoprotein</keyword>
<dbReference type="GO" id="GO:0005829">
    <property type="term" value="C:cytosol"/>
    <property type="evidence" value="ECO:0007669"/>
    <property type="project" value="TreeGrafter"/>
</dbReference>
<dbReference type="OrthoDB" id="599826at2"/>
<dbReference type="NCBIfam" id="TIGR01733">
    <property type="entry name" value="AA-adenyl-dom"/>
    <property type="match status" value="2"/>
</dbReference>
<dbReference type="SUPFAM" id="SSF56801">
    <property type="entry name" value="Acetyl-CoA synthetase-like"/>
    <property type="match status" value="2"/>
</dbReference>
<dbReference type="Gene3D" id="3.30.559.30">
    <property type="entry name" value="Nonribosomal peptide synthetase, condensation domain"/>
    <property type="match status" value="3"/>
</dbReference>
<dbReference type="InterPro" id="IPR009081">
    <property type="entry name" value="PP-bd_ACP"/>
</dbReference>
<dbReference type="InterPro" id="IPR045851">
    <property type="entry name" value="AMP-bd_C_sf"/>
</dbReference>
<dbReference type="RefSeq" id="WP_081197524.1">
    <property type="nucleotide sequence ID" value="NZ_FOCZ01000011.1"/>
</dbReference>
<dbReference type="NCBIfam" id="NF003417">
    <property type="entry name" value="PRK04813.1"/>
    <property type="match status" value="2"/>
</dbReference>
<keyword evidence="6" id="KW-1185">Reference proteome</keyword>
<dbReference type="Pfam" id="PF00550">
    <property type="entry name" value="PP-binding"/>
    <property type="match status" value="2"/>
</dbReference>
<dbReference type="SUPFAM" id="SSF47336">
    <property type="entry name" value="ACP-like"/>
    <property type="match status" value="2"/>
</dbReference>
<dbReference type="InterPro" id="IPR025110">
    <property type="entry name" value="AMP-bd_C"/>
</dbReference>
<evidence type="ECO:0000256" key="2">
    <source>
        <dbReference type="ARBA" id="ARBA00022450"/>
    </source>
</evidence>
<accession>A0A1V9F7K5</accession>
<dbReference type="FunFam" id="3.30.300.30:FF:000010">
    <property type="entry name" value="Enterobactin synthetase component F"/>
    <property type="match status" value="1"/>
</dbReference>
<dbReference type="FunFam" id="3.30.559.10:FF:000012">
    <property type="entry name" value="Non-ribosomal peptide synthetase"/>
    <property type="match status" value="1"/>
</dbReference>
<evidence type="ECO:0000313" key="5">
    <source>
        <dbReference type="EMBL" id="OQP54217.1"/>
    </source>
</evidence>
<feature type="domain" description="Carrier" evidence="4">
    <location>
        <begin position="1037"/>
        <end position="1112"/>
    </location>
</feature>
<organism evidence="5 6">
    <name type="scientific">Niastella yeongjuensis</name>
    <dbReference type="NCBI Taxonomy" id="354355"/>
    <lineage>
        <taxon>Bacteria</taxon>
        <taxon>Pseudomonadati</taxon>
        <taxon>Bacteroidota</taxon>
        <taxon>Chitinophagia</taxon>
        <taxon>Chitinophagales</taxon>
        <taxon>Chitinophagaceae</taxon>
        <taxon>Niastella</taxon>
    </lineage>
</organism>
<dbReference type="PANTHER" id="PTHR45527:SF1">
    <property type="entry name" value="FATTY ACID SYNTHASE"/>
    <property type="match status" value="1"/>
</dbReference>
<dbReference type="InterPro" id="IPR006162">
    <property type="entry name" value="Ppantetheine_attach_site"/>
</dbReference>
<dbReference type="CDD" id="cd05930">
    <property type="entry name" value="A_NRPS"/>
    <property type="match status" value="2"/>
</dbReference>
<comment type="caution">
    <text evidence="5">The sequence shown here is derived from an EMBL/GenBank/DDBJ whole genome shotgun (WGS) entry which is preliminary data.</text>
</comment>
<comment type="cofactor">
    <cofactor evidence="1">
        <name>pantetheine 4'-phosphate</name>
        <dbReference type="ChEBI" id="CHEBI:47942"/>
    </cofactor>
</comment>
<dbReference type="STRING" id="354355.SAMN05660816_05265"/>
<dbReference type="GO" id="GO:0003824">
    <property type="term" value="F:catalytic activity"/>
    <property type="evidence" value="ECO:0007669"/>
    <property type="project" value="InterPro"/>
</dbReference>
<dbReference type="InterPro" id="IPR000873">
    <property type="entry name" value="AMP-dep_synth/lig_dom"/>
</dbReference>
<dbReference type="GO" id="GO:0031177">
    <property type="term" value="F:phosphopantetheine binding"/>
    <property type="evidence" value="ECO:0007669"/>
    <property type="project" value="TreeGrafter"/>
</dbReference>
<reference evidence="6" key="1">
    <citation type="submission" date="2016-04" db="EMBL/GenBank/DDBJ databases">
        <authorList>
            <person name="Chen L."/>
            <person name="Zhuang W."/>
            <person name="Wang G."/>
        </authorList>
    </citation>
    <scope>NUCLEOTIDE SEQUENCE [LARGE SCALE GENOMIC DNA]</scope>
    <source>
        <strain evidence="6">17621</strain>
    </source>
</reference>
<dbReference type="PROSITE" id="PS50075">
    <property type="entry name" value="CARRIER"/>
    <property type="match status" value="2"/>
</dbReference>
<gene>
    <name evidence="5" type="ORF">A4H97_22225</name>
</gene>
<dbReference type="InterPro" id="IPR023213">
    <property type="entry name" value="CAT-like_dom_sf"/>
</dbReference>
<dbReference type="PRINTS" id="PR00154">
    <property type="entry name" value="AMPBINDING"/>
</dbReference>
<dbReference type="PANTHER" id="PTHR45527">
    <property type="entry name" value="NONRIBOSOMAL PEPTIDE SYNTHETASE"/>
    <property type="match status" value="1"/>
</dbReference>
<dbReference type="Pfam" id="PF00668">
    <property type="entry name" value="Condensation"/>
    <property type="match status" value="3"/>
</dbReference>
<dbReference type="Gene3D" id="3.40.50.980">
    <property type="match status" value="4"/>
</dbReference>
<dbReference type="Gene3D" id="1.10.1200.10">
    <property type="entry name" value="ACP-like"/>
    <property type="match status" value="2"/>
</dbReference>
<dbReference type="SUPFAM" id="SSF52777">
    <property type="entry name" value="CoA-dependent acyltransferases"/>
    <property type="match status" value="6"/>
</dbReference>
<name>A0A1V9F7K5_9BACT</name>
<dbReference type="GO" id="GO:0043041">
    <property type="term" value="P:amino acid activation for nonribosomal peptide biosynthetic process"/>
    <property type="evidence" value="ECO:0007669"/>
    <property type="project" value="TreeGrafter"/>
</dbReference>
<sequence length="2616" mass="294191">MEIINLINRLQSNDIALSLSGNDLEISFDGDDLPAVVLEEIKINKAAIVDFLKKATGGKERSIPAVADQESYPVSSSQKRLWIVSQFEETSRAYNMPGVYVFEGNVDVKALEESLKELITRHEILRTVFRENEGGEVRQCIIPAAVYSFRFPYHDLRDLEQLEEYLPKEIRSAIDQPFDLTGGPLLRTCLYRQADHTYVFVYVMHHIISDGWSKNILVNELLLLYNAHIRKAVNPLTPLPIQYRDYAVWEQQQLQSASFAEHRSYWLQRFAGDLPVLELSADKPRPLIKTYHGGTINKRIDSRISRQISALCQEQGATLFMGLLAAIDVLLFRYTGQKDLLIGSPIAGRDHTDLENQIGFYVNTVALRSQLHERDSFTDLLAQVKKMTLEAYNHQVYPFDELVDELQLPTDRSRNPLFDVWLVLQNTNVGSEGGAVQLGDLKVSTYEEEKENVSRFDLSFNFTEAAGELDLMLVYNRDIYTPETTGRLADHLERLMLAIVENPFTAVNTLPYLSQAEERKLLVEFNNTGAPGPGDKTIVDLFKEQALRTPDTIALLFEETNITYKMLDEQSNRLANYLLAHNTASSNAVVAILLENSAQMVIGILAVLKAGMAYLPVDPNTPPARIAYVLHESGTRMVITVSTFEPLLTGYGGDCLLMDKEPTMPDSYVLSPDVSINTTDLAYVMFTSGSTGHPKGVMIRHECLTDYFYGIMGSTNIGDCKHFGLVSTMAADLGNTLIYPSLLTGGTLHIFSRTALLDVEQLLSHRIDCLKIVPSHWKSLQQADRPFLPDKCLIFGGEQLTPDVLGKMQQSGSTCEVYNHYGPTETTIGKVISRIDLEKITVPVPLGKPFCKSAVYIVDEWLQLVPVGVPGEICIAGVGLASGYMNQPELTALRFVANPFNETERLYRTGDLGRWLNNGMIEFLGRKDDQVKIHGYRIELAEIEHALRSHPDLTASFIQVRSADDGEKELVAYVVSGRQQTLAEIRNWLMDRLPVYMIPAQIIFLDALPLTANGKVDRKKLPDPAGFSLVAEKIVVAPRNEVEQQLAAVWKDLLNKEVISINDDFFLLGGNSLKIVRLASQIYKRFQVKLALKDFFDHAVLSGQARLIQQAQKTSFVAIRPAQSAGDYPLSSSQKRLWLLCQHESANTAYNIPGAFLFEGELNQTALEQAFQALLQRHEILRTVFKNNEQGQVRQQIVPAGEMAFMVAYHDVSGKADATELVNALLIENARQPFNLLTGPLLRAALFRLENDKWVFNIVIHHIISDGWSMQLLFTDLLTFYKAACEGLPHTLTPLRIQYKDYAAWQQDQLHSSAFNRHRNWWLQQFTGELPVLNLPADKSRPALQTWHGGAFIKKLDPRATDALKTLAAKQGGTLFMGLLALVKVLLYRYTSQNDIIVGTSIAGRDHADLEDQIGFYVNAMALRTQINGDNDFKQVLSNVSNITRQAYEHQTYPFDELVGELQLQRDMSRNPLFDVMVMLQNYDTGKINLQHQLPGLAAAPYREGENVVSKFDLTFSFAEVGEAVHCRIEYNKDIYNHDTVYRLGEHLGQMLEAVTARPNEPVATLGYLGSDEQRMILHNFNAGPTGEWPTDNLVSLFEDRVQKSPHHTALVFEKNKLSYDQLNQAANRLAFYLHQQHQVQPGDLVGIQLPRSEKVIVAILGILKSGAAYVPIDPDYPQARIEYMTADCGCKVILDELAWQQFDEIAAEYAPVNPSILHGANDLAYVIYTSGSTGKPKGVMIHHGAIINTIYSQQQIFGVQEGDRHLQFASPSFDASVSEIFVSLASGGTLYIIKEADKRNPVLLEEYITANEIDIATIPPAYLRLLRIDKISKLKKLVSAGEAAILEQAIAFSQQGTFFNAYGPTECSICTTIHTIPMGAEIITSNIPIGRPIHNTRAYILDSNLNPVPVGVYGELFFSGQGLANGYLHRPELSAEKFIADPFIKGTYMYGTGDMGRWLADGNIEFAGRKDDQVKVRGYRIELAEIEHLLRAHPDVESAIVLIRSNAREEKELVAYVVCKQPCEADQLRAYLDKELPPYMLPAHIIFLEELPLTKNGKVNKAQLPDPYAMERADDGNYAAPDNVIQQKLVAIWGEILGRERVGVRDDYFMLGGDSLKVISILQKVLDETGVVLPINLIFQERSIERIAVWLIDEMGKTSANTTGTVEKAEEEKMVYDISYNQHTFLSGSKKENQLVITPYEFEHLDMDAFGAAIDQLVERHEILRTRFIRSDAGIMQEIMPAGSFRLPIPDVIPVSTEEELTEITQLAHERKIDPFRDPLIYVQICRRDIGTYVLLLTMHHALTDGFSDGILRKEILHLYSANVQKTNTPLPPLKSQYRHFVEWQKDFIESAEGQRHSQYWLQQLQGFPAPVSTGFSGTPGNGVQGSKSICIVRLIEGALFEKLDHFGQKHGITRSAFLMAGLHLLTGQLNGDDKTFIFVTVSGRSSKYFGSLDISETVGLFANPIIIVGKIDKELQANKYFLQVQTDFLEGLSYGAFPLEKLMSELPQLAPNEYRKGQVYFNYHNYNWLRAHNYTITEQEREGRIEYPEPMEMAMGIAVKEYNNCLKLEMSFDHKRFTPRQAFDSCASYFSLLNQVIVHEDLPVRQLMQPEKTA</sequence>
<dbReference type="InterPro" id="IPR001242">
    <property type="entry name" value="Condensation_dom"/>
</dbReference>
<dbReference type="FunFam" id="3.40.50.12780:FF:000012">
    <property type="entry name" value="Non-ribosomal peptide synthetase"/>
    <property type="match status" value="1"/>
</dbReference>
<dbReference type="GO" id="GO:0044550">
    <property type="term" value="P:secondary metabolite biosynthetic process"/>
    <property type="evidence" value="ECO:0007669"/>
    <property type="project" value="UniProtKB-ARBA"/>
</dbReference>
<dbReference type="FunFam" id="3.40.50.980:FF:000001">
    <property type="entry name" value="Non-ribosomal peptide synthetase"/>
    <property type="match status" value="2"/>
</dbReference>
<keyword evidence="2" id="KW-0596">Phosphopantetheine</keyword>
<evidence type="ECO:0000256" key="3">
    <source>
        <dbReference type="ARBA" id="ARBA00022553"/>
    </source>
</evidence>
<evidence type="ECO:0000259" key="4">
    <source>
        <dbReference type="PROSITE" id="PS50075"/>
    </source>
</evidence>
<dbReference type="InterPro" id="IPR036736">
    <property type="entry name" value="ACP-like_sf"/>
</dbReference>
<dbReference type="Pfam" id="PF00501">
    <property type="entry name" value="AMP-binding"/>
    <property type="match status" value="2"/>
</dbReference>
<protein>
    <recommendedName>
        <fullName evidence="4">Carrier domain-containing protein</fullName>
    </recommendedName>
</protein>
<dbReference type="Gene3D" id="3.30.559.10">
    <property type="entry name" value="Chloramphenicol acetyltransferase-like domain"/>
    <property type="match status" value="3"/>
</dbReference>
<dbReference type="PROSITE" id="PS00455">
    <property type="entry name" value="AMP_BINDING"/>
    <property type="match status" value="2"/>
</dbReference>
<dbReference type="Gene3D" id="3.30.300.30">
    <property type="match status" value="2"/>
</dbReference>
<feature type="domain" description="Carrier" evidence="4">
    <location>
        <begin position="2081"/>
        <end position="2156"/>
    </location>
</feature>
<dbReference type="InterPro" id="IPR020845">
    <property type="entry name" value="AMP-binding_CS"/>
</dbReference>
<dbReference type="InterPro" id="IPR020459">
    <property type="entry name" value="AMP-binding"/>
</dbReference>
<dbReference type="Gene3D" id="2.30.38.10">
    <property type="entry name" value="Luciferase, Domain 3"/>
    <property type="match status" value="2"/>
</dbReference>
<dbReference type="FunFam" id="3.30.300.30:FF:000015">
    <property type="entry name" value="Nonribosomal peptide synthase SidD"/>
    <property type="match status" value="1"/>
</dbReference>
<dbReference type="CDD" id="cd19531">
    <property type="entry name" value="LCL_NRPS-like"/>
    <property type="match status" value="2"/>
</dbReference>
<evidence type="ECO:0000256" key="1">
    <source>
        <dbReference type="ARBA" id="ARBA00001957"/>
    </source>
</evidence>
<dbReference type="PROSITE" id="PS00012">
    <property type="entry name" value="PHOSPHOPANTETHEINE"/>
    <property type="match status" value="1"/>
</dbReference>
<dbReference type="EMBL" id="LVXG01000004">
    <property type="protein sequence ID" value="OQP54217.1"/>
    <property type="molecule type" value="Genomic_DNA"/>
</dbReference>
<dbReference type="FunFam" id="2.30.38.10:FF:000001">
    <property type="entry name" value="Non-ribosomal peptide synthetase PvdI"/>
    <property type="match status" value="1"/>
</dbReference>
<dbReference type="Pfam" id="PF13193">
    <property type="entry name" value="AMP-binding_C"/>
    <property type="match status" value="2"/>
</dbReference>
<dbReference type="Proteomes" id="UP000192610">
    <property type="component" value="Unassembled WGS sequence"/>
</dbReference>
<proteinExistence type="predicted"/>
<evidence type="ECO:0000313" key="6">
    <source>
        <dbReference type="Proteomes" id="UP000192610"/>
    </source>
</evidence>
<dbReference type="InterPro" id="IPR010071">
    <property type="entry name" value="AA_adenyl_dom"/>
</dbReference>